<organism evidence="4 5">
    <name type="scientific">Flavobacterium shii</name>
    <dbReference type="NCBI Taxonomy" id="2987687"/>
    <lineage>
        <taxon>Bacteria</taxon>
        <taxon>Pseudomonadati</taxon>
        <taxon>Bacteroidota</taxon>
        <taxon>Flavobacteriia</taxon>
        <taxon>Flavobacteriales</taxon>
        <taxon>Flavobacteriaceae</taxon>
        <taxon>Flavobacterium</taxon>
    </lineage>
</organism>
<evidence type="ECO:0000256" key="2">
    <source>
        <dbReference type="ARBA" id="ARBA00022840"/>
    </source>
</evidence>
<evidence type="ECO:0000313" key="4">
    <source>
        <dbReference type="EMBL" id="MCV9930134.1"/>
    </source>
</evidence>
<dbReference type="InterPro" id="IPR003593">
    <property type="entry name" value="AAA+_ATPase"/>
</dbReference>
<name>A0A9X3C5D1_9FLAO</name>
<protein>
    <submittedName>
        <fullName evidence="4">ATP-binding cassette domain-containing protein</fullName>
    </submittedName>
</protein>
<dbReference type="InterPro" id="IPR003439">
    <property type="entry name" value="ABC_transporter-like_ATP-bd"/>
</dbReference>
<dbReference type="Pfam" id="PF00005">
    <property type="entry name" value="ABC_tran"/>
    <property type="match status" value="1"/>
</dbReference>
<evidence type="ECO:0000259" key="3">
    <source>
        <dbReference type="PROSITE" id="PS50893"/>
    </source>
</evidence>
<dbReference type="SUPFAM" id="SSF52540">
    <property type="entry name" value="P-loop containing nucleoside triphosphate hydrolases"/>
    <property type="match status" value="1"/>
</dbReference>
<accession>A0A9X3C5D1</accession>
<evidence type="ECO:0000313" key="5">
    <source>
        <dbReference type="Proteomes" id="UP001151079"/>
    </source>
</evidence>
<reference evidence="4" key="1">
    <citation type="submission" date="2022-10" db="EMBL/GenBank/DDBJ databases">
        <title>Two novel species of Flavobacterium.</title>
        <authorList>
            <person name="Liu Q."/>
            <person name="Xin Y.-H."/>
        </authorList>
    </citation>
    <scope>NUCLEOTIDE SEQUENCE</scope>
    <source>
        <strain evidence="4">LS1R49</strain>
    </source>
</reference>
<dbReference type="Proteomes" id="UP001151079">
    <property type="component" value="Unassembled WGS sequence"/>
</dbReference>
<dbReference type="GO" id="GO:0016887">
    <property type="term" value="F:ATP hydrolysis activity"/>
    <property type="evidence" value="ECO:0007669"/>
    <property type="project" value="InterPro"/>
</dbReference>
<keyword evidence="2 4" id="KW-0067">ATP-binding</keyword>
<dbReference type="GO" id="GO:0005524">
    <property type="term" value="F:ATP binding"/>
    <property type="evidence" value="ECO:0007669"/>
    <property type="project" value="UniProtKB-KW"/>
</dbReference>
<dbReference type="PROSITE" id="PS00211">
    <property type="entry name" value="ABC_TRANSPORTER_1"/>
    <property type="match status" value="1"/>
</dbReference>
<dbReference type="PANTHER" id="PTHR43582:SF2">
    <property type="entry name" value="LINEARMYCIN RESISTANCE ATP-BINDING PROTEIN LNRL"/>
    <property type="match status" value="1"/>
</dbReference>
<dbReference type="EMBL" id="JAOZEW010000028">
    <property type="protein sequence ID" value="MCV9930134.1"/>
    <property type="molecule type" value="Genomic_DNA"/>
</dbReference>
<sequence>MIMSILETKKLSRSYGTFKAVDGLDLNIEAGEIFALLGPNGSGKSTTIKMLTTLLTPTSGEAFINGYNIKTRTDDIRRIIGYVPQMISADGSLTAYENLMLFAKLFDIPRRERKQRVEEALKFMGLEEVMYKLVKEYSGGMIRRLEIAQSTIHRPLILFLDEPTTGLDPIGRNVVWEHVSALRKQYGTTIIMTTHLMEEADGCDRIALMTRGKLAIIGSPKDLKDSLKKENATLEDVFIHYTTDNLTESGNNFHNVSIERKTTGRLG</sequence>
<feature type="domain" description="ABC transporter" evidence="3">
    <location>
        <begin position="6"/>
        <end position="236"/>
    </location>
</feature>
<dbReference type="PANTHER" id="PTHR43582">
    <property type="entry name" value="LINEARMYCIN RESISTANCE ATP-BINDING PROTEIN LNRL"/>
    <property type="match status" value="1"/>
</dbReference>
<dbReference type="InterPro" id="IPR027417">
    <property type="entry name" value="P-loop_NTPase"/>
</dbReference>
<dbReference type="Gene3D" id="3.40.50.300">
    <property type="entry name" value="P-loop containing nucleotide triphosphate hydrolases"/>
    <property type="match status" value="1"/>
</dbReference>
<proteinExistence type="predicted"/>
<dbReference type="AlphaFoldDB" id="A0A9X3C5D1"/>
<evidence type="ECO:0000256" key="1">
    <source>
        <dbReference type="ARBA" id="ARBA00022741"/>
    </source>
</evidence>
<dbReference type="SMART" id="SM00382">
    <property type="entry name" value="AAA"/>
    <property type="match status" value="1"/>
</dbReference>
<dbReference type="RefSeq" id="WP_264208213.1">
    <property type="nucleotide sequence ID" value="NZ_JAOZEW010000028.1"/>
</dbReference>
<dbReference type="PROSITE" id="PS50893">
    <property type="entry name" value="ABC_TRANSPORTER_2"/>
    <property type="match status" value="1"/>
</dbReference>
<gene>
    <name evidence="4" type="ORF">OIU83_20920</name>
</gene>
<keyword evidence="1" id="KW-0547">Nucleotide-binding</keyword>
<dbReference type="InterPro" id="IPR017871">
    <property type="entry name" value="ABC_transporter-like_CS"/>
</dbReference>
<keyword evidence="5" id="KW-1185">Reference proteome</keyword>
<comment type="caution">
    <text evidence="4">The sequence shown here is derived from an EMBL/GenBank/DDBJ whole genome shotgun (WGS) entry which is preliminary data.</text>
</comment>